<evidence type="ECO:0000313" key="3">
    <source>
        <dbReference type="EMBL" id="AYF74374.1"/>
    </source>
</evidence>
<keyword evidence="4" id="KW-1185">Reference proteome</keyword>
<organism evidence="3 4">
    <name type="scientific">Nocardia yunnanensis</name>
    <dbReference type="NCBI Taxonomy" id="2382165"/>
    <lineage>
        <taxon>Bacteria</taxon>
        <taxon>Bacillati</taxon>
        <taxon>Actinomycetota</taxon>
        <taxon>Actinomycetes</taxon>
        <taxon>Mycobacteriales</taxon>
        <taxon>Nocardiaceae</taxon>
        <taxon>Nocardia</taxon>
    </lineage>
</organism>
<dbReference type="RefSeq" id="WP_120736295.1">
    <property type="nucleotide sequence ID" value="NZ_CP032568.1"/>
</dbReference>
<name>A0A386ZB97_9NOCA</name>
<dbReference type="EMBL" id="CP032568">
    <property type="protein sequence ID" value="AYF74374.1"/>
    <property type="molecule type" value="Genomic_DNA"/>
</dbReference>
<feature type="chain" id="PRO_5038904245" evidence="2">
    <location>
        <begin position="20"/>
        <end position="72"/>
    </location>
</feature>
<gene>
    <name evidence="3" type="ORF">D7D52_11450</name>
</gene>
<dbReference type="Proteomes" id="UP000267164">
    <property type="component" value="Chromosome"/>
</dbReference>
<evidence type="ECO:0000256" key="2">
    <source>
        <dbReference type="SAM" id="SignalP"/>
    </source>
</evidence>
<dbReference type="PROSITE" id="PS51257">
    <property type="entry name" value="PROKAR_LIPOPROTEIN"/>
    <property type="match status" value="1"/>
</dbReference>
<feature type="region of interest" description="Disordered" evidence="1">
    <location>
        <begin position="52"/>
        <end position="72"/>
    </location>
</feature>
<protein>
    <submittedName>
        <fullName evidence="3">Uncharacterized protein</fullName>
    </submittedName>
</protein>
<evidence type="ECO:0000256" key="1">
    <source>
        <dbReference type="SAM" id="MobiDB-lite"/>
    </source>
</evidence>
<dbReference type="KEGG" id="nyu:D7D52_11450"/>
<evidence type="ECO:0000313" key="4">
    <source>
        <dbReference type="Proteomes" id="UP000267164"/>
    </source>
</evidence>
<keyword evidence="2" id="KW-0732">Signal</keyword>
<feature type="signal peptide" evidence="2">
    <location>
        <begin position="1"/>
        <end position="19"/>
    </location>
</feature>
<proteinExistence type="predicted"/>
<reference evidence="3 4" key="1">
    <citation type="submission" date="2018-09" db="EMBL/GenBank/DDBJ databases">
        <title>Nocardia yunnanensis sp. nov., an actinomycete isolated from a soil sample.</title>
        <authorList>
            <person name="Zhang J."/>
        </authorList>
    </citation>
    <scope>NUCLEOTIDE SEQUENCE [LARGE SCALE GENOMIC DNA]</scope>
    <source>
        <strain evidence="3 4">CFHS0054</strain>
    </source>
</reference>
<sequence length="72" mass="7122">MPKHLITLASFTVLVAAIAGCSDHKPAPLAPPTPATAVPAFGGGQIPDVIDVPSASATPTTTTKTTTAVKSN</sequence>
<dbReference type="AlphaFoldDB" id="A0A386ZB97"/>
<accession>A0A386ZB97</accession>